<evidence type="ECO:0000313" key="1">
    <source>
        <dbReference type="EMBL" id="MBW84730.1"/>
    </source>
</evidence>
<organism evidence="1">
    <name type="scientific">Rhizophora mucronata</name>
    <name type="common">Asiatic mangrove</name>
    <dbReference type="NCBI Taxonomy" id="61149"/>
    <lineage>
        <taxon>Eukaryota</taxon>
        <taxon>Viridiplantae</taxon>
        <taxon>Streptophyta</taxon>
        <taxon>Embryophyta</taxon>
        <taxon>Tracheophyta</taxon>
        <taxon>Spermatophyta</taxon>
        <taxon>Magnoliopsida</taxon>
        <taxon>eudicotyledons</taxon>
        <taxon>Gunneridae</taxon>
        <taxon>Pentapetalae</taxon>
        <taxon>rosids</taxon>
        <taxon>fabids</taxon>
        <taxon>Malpighiales</taxon>
        <taxon>Rhizophoraceae</taxon>
        <taxon>Rhizophora</taxon>
    </lineage>
</organism>
<protein>
    <submittedName>
        <fullName evidence="1">Uncharacterized protein</fullName>
    </submittedName>
</protein>
<proteinExistence type="predicted"/>
<name>A0A2P2IU30_RHIMU</name>
<reference evidence="1" key="1">
    <citation type="submission" date="2018-02" db="EMBL/GenBank/DDBJ databases">
        <title>Rhizophora mucronata_Transcriptome.</title>
        <authorList>
            <person name="Meera S.P."/>
            <person name="Sreeshan A."/>
            <person name="Augustine A."/>
        </authorList>
    </citation>
    <scope>NUCLEOTIDE SEQUENCE</scope>
    <source>
        <tissue evidence="1">Leaf</tissue>
    </source>
</reference>
<dbReference type="EMBL" id="GGEC01004247">
    <property type="protein sequence ID" value="MBW84730.1"/>
    <property type="molecule type" value="Transcribed_RNA"/>
</dbReference>
<dbReference type="AlphaFoldDB" id="A0A2P2IU30"/>
<accession>A0A2P2IU30</accession>
<sequence length="51" mass="6101">MTIQLPLKCLQILLTKQWFLSINLFAMFCFPNTMAKKEILLTILHKLRDFM</sequence>